<name>K0WX82_9BACT</name>
<gene>
    <name evidence="1" type="ORF">HMPREF9448_01722</name>
</gene>
<keyword evidence="2" id="KW-1185">Reference proteome</keyword>
<sequence>MTRRLNAKKAVFKIENSLFVLLVYFSEFHFCPYKLYYGR</sequence>
<comment type="caution">
    <text evidence="1">The sequence shown here is derived from an EMBL/GenBank/DDBJ whole genome shotgun (WGS) entry which is preliminary data.</text>
</comment>
<dbReference type="AlphaFoldDB" id="K0WX82"/>
<protein>
    <submittedName>
        <fullName evidence="1">Uncharacterized protein</fullName>
    </submittedName>
</protein>
<evidence type="ECO:0000313" key="2">
    <source>
        <dbReference type="Proteomes" id="UP000006044"/>
    </source>
</evidence>
<accession>K0WX82</accession>
<dbReference type="HOGENOM" id="CLU_3305349_0_0_10"/>
<dbReference type="Proteomes" id="UP000006044">
    <property type="component" value="Unassembled WGS sequence"/>
</dbReference>
<organism evidence="1 2">
    <name type="scientific">Barnesiella intestinihominis YIT 11860</name>
    <dbReference type="NCBI Taxonomy" id="742726"/>
    <lineage>
        <taxon>Bacteria</taxon>
        <taxon>Pseudomonadati</taxon>
        <taxon>Bacteroidota</taxon>
        <taxon>Bacteroidia</taxon>
        <taxon>Bacteroidales</taxon>
        <taxon>Barnesiellaceae</taxon>
        <taxon>Barnesiella</taxon>
    </lineage>
</organism>
<evidence type="ECO:0000313" key="1">
    <source>
        <dbReference type="EMBL" id="EJZ63883.1"/>
    </source>
</evidence>
<dbReference type="EMBL" id="ADLE01000011">
    <property type="protein sequence ID" value="EJZ63883.1"/>
    <property type="molecule type" value="Genomic_DNA"/>
</dbReference>
<proteinExistence type="predicted"/>
<reference evidence="1 2" key="1">
    <citation type="submission" date="2012-08" db="EMBL/GenBank/DDBJ databases">
        <title>The Genome Sequence of Barnesiella intestinihominis YIT 11860.</title>
        <authorList>
            <consortium name="The Broad Institute Genome Sequencing Platform"/>
            <person name="Earl A."/>
            <person name="Ward D."/>
            <person name="Feldgarden M."/>
            <person name="Gevers D."/>
            <person name="Morotomi M."/>
            <person name="Walker B."/>
            <person name="Young S.K."/>
            <person name="Zeng Q."/>
            <person name="Gargeya S."/>
            <person name="Fitzgerald M."/>
            <person name="Haas B."/>
            <person name="Abouelleil A."/>
            <person name="Alvarado L."/>
            <person name="Arachchi H.M."/>
            <person name="Berlin A.M."/>
            <person name="Chapman S.B."/>
            <person name="Goldberg J."/>
            <person name="Griggs A."/>
            <person name="Gujja S."/>
            <person name="Hansen M."/>
            <person name="Howarth C."/>
            <person name="Imamovic A."/>
            <person name="Larimer J."/>
            <person name="McCowen C."/>
            <person name="Montmayeur A."/>
            <person name="Murphy C."/>
            <person name="Neiman D."/>
            <person name="Pearson M."/>
            <person name="Priest M."/>
            <person name="Roberts A."/>
            <person name="Saif S."/>
            <person name="Shea T."/>
            <person name="Sisk P."/>
            <person name="Sykes S."/>
            <person name="Wortman J."/>
            <person name="Nusbaum C."/>
            <person name="Birren B."/>
        </authorList>
    </citation>
    <scope>NUCLEOTIDE SEQUENCE [LARGE SCALE GENOMIC DNA]</scope>
    <source>
        <strain evidence="1 2">YIT 11860</strain>
    </source>
</reference>